<dbReference type="InterPro" id="IPR017441">
    <property type="entry name" value="Protein_kinase_ATP_BS"/>
</dbReference>
<geneLocation type="mitochondrion" evidence="12"/>
<evidence type="ECO:0000256" key="5">
    <source>
        <dbReference type="ARBA" id="ARBA00038035"/>
    </source>
</evidence>
<keyword evidence="1" id="KW-0808">Transferase</keyword>
<dbReference type="Gene3D" id="3.30.200.20">
    <property type="entry name" value="Phosphorylase Kinase, domain 1"/>
    <property type="match status" value="1"/>
</dbReference>
<dbReference type="GO" id="GO:0004708">
    <property type="term" value="F:MAP kinase kinase activity"/>
    <property type="evidence" value="ECO:0007669"/>
    <property type="project" value="UniProtKB-EC"/>
</dbReference>
<dbReference type="SUPFAM" id="SSF56112">
    <property type="entry name" value="Protein kinase-like (PK-like)"/>
    <property type="match status" value="1"/>
</dbReference>
<gene>
    <name evidence="12" type="ORF">PLBR_LOCUS505</name>
</gene>
<dbReference type="PANTHER" id="PTHR48013:SF9">
    <property type="entry name" value="DUAL SPECIFICITY MITOGEN-ACTIVATED PROTEIN KINASE KINASE 5"/>
    <property type="match status" value="1"/>
</dbReference>
<evidence type="ECO:0000313" key="13">
    <source>
        <dbReference type="Proteomes" id="UP000290189"/>
    </source>
</evidence>
<evidence type="ECO:0000256" key="6">
    <source>
        <dbReference type="ARBA" id="ARBA00038999"/>
    </source>
</evidence>
<keyword evidence="3" id="KW-0418">Kinase</keyword>
<dbReference type="Gene3D" id="1.10.510.10">
    <property type="entry name" value="Transferase(Phosphotransferase) domain 1"/>
    <property type="match status" value="1"/>
</dbReference>
<dbReference type="EMBL" id="OVEO01000001">
    <property type="protein sequence ID" value="SPQ93290.1"/>
    <property type="molecule type" value="Genomic_DNA"/>
</dbReference>
<dbReference type="Pfam" id="PF00069">
    <property type="entry name" value="Pkinase"/>
    <property type="match status" value="1"/>
</dbReference>
<dbReference type="InterPro" id="IPR000719">
    <property type="entry name" value="Prot_kinase_dom"/>
</dbReference>
<evidence type="ECO:0000256" key="3">
    <source>
        <dbReference type="ARBA" id="ARBA00022777"/>
    </source>
</evidence>
<evidence type="ECO:0000256" key="1">
    <source>
        <dbReference type="ARBA" id="ARBA00022679"/>
    </source>
</evidence>
<protein>
    <recommendedName>
        <fullName evidence="6">mitogen-activated protein kinase kinase</fullName>
        <ecNumber evidence="6">2.7.12.2</ecNumber>
    </recommendedName>
</protein>
<dbReference type="Proteomes" id="UP000290189">
    <property type="component" value="Unassembled WGS sequence"/>
</dbReference>
<evidence type="ECO:0000259" key="11">
    <source>
        <dbReference type="PROSITE" id="PS50011"/>
    </source>
</evidence>
<evidence type="ECO:0000256" key="4">
    <source>
        <dbReference type="ARBA" id="ARBA00022840"/>
    </source>
</evidence>
<comment type="catalytic activity">
    <reaction evidence="7">
        <text>L-seryl-[protein] + ATP = O-phospho-L-seryl-[protein] + ADP + H(+)</text>
        <dbReference type="Rhea" id="RHEA:17989"/>
        <dbReference type="Rhea" id="RHEA-COMP:9863"/>
        <dbReference type="Rhea" id="RHEA-COMP:11604"/>
        <dbReference type="ChEBI" id="CHEBI:15378"/>
        <dbReference type="ChEBI" id="CHEBI:29999"/>
        <dbReference type="ChEBI" id="CHEBI:30616"/>
        <dbReference type="ChEBI" id="CHEBI:83421"/>
        <dbReference type="ChEBI" id="CHEBI:456216"/>
        <dbReference type="EC" id="2.7.12.2"/>
    </reaction>
</comment>
<proteinExistence type="inferred from homology"/>
<evidence type="ECO:0000256" key="7">
    <source>
        <dbReference type="ARBA" id="ARBA00049014"/>
    </source>
</evidence>
<dbReference type="SMART" id="SM00220">
    <property type="entry name" value="S_TKc"/>
    <property type="match status" value="1"/>
</dbReference>
<feature type="binding site" evidence="10">
    <location>
        <position position="97"/>
    </location>
    <ligand>
        <name>ATP</name>
        <dbReference type="ChEBI" id="CHEBI:30616"/>
    </ligand>
</feature>
<dbReference type="EC" id="2.7.12.2" evidence="6"/>
<organism evidence="12 13">
    <name type="scientific">Plasmodiophora brassicae</name>
    <name type="common">Clubroot disease agent</name>
    <dbReference type="NCBI Taxonomy" id="37360"/>
    <lineage>
        <taxon>Eukaryota</taxon>
        <taxon>Sar</taxon>
        <taxon>Rhizaria</taxon>
        <taxon>Endomyxa</taxon>
        <taxon>Phytomyxea</taxon>
        <taxon>Plasmodiophorida</taxon>
        <taxon>Plasmodiophoridae</taxon>
        <taxon>Plasmodiophora</taxon>
    </lineage>
</organism>
<comment type="similarity">
    <text evidence="5">Belongs to the protein kinase superfamily. STE Ser/Thr protein kinase family. MAP kinase kinase subfamily.</text>
</comment>
<comment type="catalytic activity">
    <reaction evidence="8">
        <text>L-threonyl-[protein] + ATP = O-phospho-L-threonyl-[protein] + ADP + H(+)</text>
        <dbReference type="Rhea" id="RHEA:46608"/>
        <dbReference type="Rhea" id="RHEA-COMP:11060"/>
        <dbReference type="Rhea" id="RHEA-COMP:11605"/>
        <dbReference type="ChEBI" id="CHEBI:15378"/>
        <dbReference type="ChEBI" id="CHEBI:30013"/>
        <dbReference type="ChEBI" id="CHEBI:30616"/>
        <dbReference type="ChEBI" id="CHEBI:61977"/>
        <dbReference type="ChEBI" id="CHEBI:456216"/>
        <dbReference type="EC" id="2.7.12.2"/>
    </reaction>
</comment>
<dbReference type="InterPro" id="IPR011009">
    <property type="entry name" value="Kinase-like_dom_sf"/>
</dbReference>
<dbReference type="AlphaFoldDB" id="A0A3P3XZP4"/>
<reference evidence="12 13" key="1">
    <citation type="submission" date="2018-03" db="EMBL/GenBank/DDBJ databases">
        <authorList>
            <person name="Fogelqvist J."/>
        </authorList>
    </citation>
    <scope>NUCLEOTIDE SEQUENCE [LARGE SCALE GENOMIC DNA]</scope>
</reference>
<feature type="domain" description="Protein kinase" evidence="11">
    <location>
        <begin position="68"/>
        <end position="320"/>
    </location>
</feature>
<dbReference type="PROSITE" id="PS50011">
    <property type="entry name" value="PROTEIN_KINASE_DOM"/>
    <property type="match status" value="1"/>
</dbReference>
<evidence type="ECO:0000256" key="8">
    <source>
        <dbReference type="ARBA" id="ARBA00049299"/>
    </source>
</evidence>
<keyword evidence="4 10" id="KW-0067">ATP-binding</keyword>
<evidence type="ECO:0000313" key="12">
    <source>
        <dbReference type="EMBL" id="SPQ93290.1"/>
    </source>
</evidence>
<sequence length="529" mass="57957">MGSRRDPKPRLELDVEDKPVDHSYEMTTTALRTHGYEIGVNGISLRPPLSVQTDRPADDGGALSSSMFVRIGTLGKGSTSSVSKAFRVDTCEMFALKSVAVHVKSQRHQLVKELDAYNSVACNFIAKFHGAYYCDGTTVIVLEYMNRGSLQDAVNNVGPLPEHVLQRIAKQVVLGLRHIHSLRKVHRDIKPGNILLNSAGVAKVADFGIAKELDLGNMAAQTYVGTQLYMSPERIHSEPYGCPADIWSFGLSLATCATGRFPYPGANGFLPFYESMTRGPPPTLPRSRFSVGLRNFISKCLVKDPAKRWSAERLLSHPWIADVDVTEPMRWPWDTTGSELSPSDEDDLSTVARILREQHEPLPIVPDRLERLAASLNLPVHINVSKGVKLYQRGTSNGIRRDPASPFSVGILALAPGLPGVSRTTTIPPAGLRSRWSCRAESNPGTAFVSALSIASRSSRRRCRRINLAGSRLITSNNRLNWTICTSNTASRLAGALDARLGDATSLTIPMTLRNRVIRARTAPFVCDV</sequence>
<dbReference type="PANTHER" id="PTHR48013">
    <property type="entry name" value="DUAL SPECIFICITY MITOGEN-ACTIVATED PROTEIN KINASE KINASE 5-RELATED"/>
    <property type="match status" value="1"/>
</dbReference>
<evidence type="ECO:0000256" key="10">
    <source>
        <dbReference type="PROSITE-ProRule" id="PRU10141"/>
    </source>
</evidence>
<name>A0A3P3XZP4_PLABS</name>
<accession>A0A3P3XZP4</accession>
<dbReference type="GO" id="GO:0005524">
    <property type="term" value="F:ATP binding"/>
    <property type="evidence" value="ECO:0007669"/>
    <property type="project" value="UniProtKB-UniRule"/>
</dbReference>
<keyword evidence="2 10" id="KW-0547">Nucleotide-binding</keyword>
<keyword evidence="12" id="KW-0496">Mitochondrion</keyword>
<evidence type="ECO:0000256" key="2">
    <source>
        <dbReference type="ARBA" id="ARBA00022741"/>
    </source>
</evidence>
<comment type="catalytic activity">
    <reaction evidence="9">
        <text>L-tyrosyl-[protein] + ATP = O-phospho-L-tyrosyl-[protein] + ADP + H(+)</text>
        <dbReference type="Rhea" id="RHEA:10596"/>
        <dbReference type="Rhea" id="RHEA-COMP:10136"/>
        <dbReference type="Rhea" id="RHEA-COMP:20101"/>
        <dbReference type="ChEBI" id="CHEBI:15378"/>
        <dbReference type="ChEBI" id="CHEBI:30616"/>
        <dbReference type="ChEBI" id="CHEBI:46858"/>
        <dbReference type="ChEBI" id="CHEBI:61978"/>
        <dbReference type="ChEBI" id="CHEBI:456216"/>
        <dbReference type="EC" id="2.7.12.2"/>
    </reaction>
</comment>
<evidence type="ECO:0000256" key="9">
    <source>
        <dbReference type="ARBA" id="ARBA00051693"/>
    </source>
</evidence>
<dbReference type="PROSITE" id="PS00107">
    <property type="entry name" value="PROTEIN_KINASE_ATP"/>
    <property type="match status" value="1"/>
</dbReference>